<reference evidence="2" key="2">
    <citation type="submission" date="2023-05" db="EMBL/GenBank/DDBJ databases">
        <authorList>
            <consortium name="Lawrence Berkeley National Laboratory"/>
            <person name="Steindorff A."/>
            <person name="Hensen N."/>
            <person name="Bonometti L."/>
            <person name="Westerberg I."/>
            <person name="Brannstrom I.O."/>
            <person name="Guillou S."/>
            <person name="Cros-Aarteil S."/>
            <person name="Calhoun S."/>
            <person name="Haridas S."/>
            <person name="Kuo A."/>
            <person name="Mondo S."/>
            <person name="Pangilinan J."/>
            <person name="Riley R."/>
            <person name="Labutti K."/>
            <person name="Andreopoulos B."/>
            <person name="Lipzen A."/>
            <person name="Chen C."/>
            <person name="Yanf M."/>
            <person name="Daum C."/>
            <person name="Ng V."/>
            <person name="Clum A."/>
            <person name="Ohm R."/>
            <person name="Martin F."/>
            <person name="Silar P."/>
            <person name="Natvig D."/>
            <person name="Lalanne C."/>
            <person name="Gautier V."/>
            <person name="Ament-Velasquez S.L."/>
            <person name="Kruys A."/>
            <person name="Hutchinson M.I."/>
            <person name="Powell A.J."/>
            <person name="Barry K."/>
            <person name="Miller A.N."/>
            <person name="Grigoriev I.V."/>
            <person name="Debuchy R."/>
            <person name="Gladieux P."/>
            <person name="Thoren M.H."/>
            <person name="Johannesson H."/>
        </authorList>
    </citation>
    <scope>NUCLEOTIDE SEQUENCE</scope>
    <source>
        <strain evidence="2">CBS 359.72</strain>
    </source>
</reference>
<sequence>MAIRRDIPKPRGVKLSSRDWEFNGAPQNGSGSNGKRTRKRLAVPAGLPAMVLGVQVQATEEREVITVVAPLAAAARVPGPGAAPDTVSRGPRGSSNAAFFSMAGGKLQTHRTTGQNDGGSYTSYNIADHMSGLNIGAGKPSAGALKQAGLSKGQPSSNALFTAFESIGEGEVDTHGNPVYYGIVLDKKGKDTAQRVSVDIYGMTIGQSRYFCFNSKGNAFDKPPDVSEKDPKPERAEKLYKLAKKLYLGKMTAAPTSHDYYKVPQTHHGLSNENGHAAYGHDGGHNTTYWPSTASSGGSGGEYTTRPGSRDGTTGPTGYASVPRTAAYGQHSEAYCGAPGSRPSSRGSAGQGQPPVSKSSPAGGGPSKPPAASKPSAAQKNTLPPRNVKLDVRKSKKSFTMHGIDRGKPYIKGVDGERDTQHYDLSYSDKYNRFYISMGQTRKDRVYLIET</sequence>
<feature type="compositionally biased region" description="Polar residues" evidence="1">
    <location>
        <begin position="285"/>
        <end position="296"/>
    </location>
</feature>
<reference evidence="2" key="1">
    <citation type="journal article" date="2023" name="Mol. Phylogenet. Evol.">
        <title>Genome-scale phylogeny and comparative genomics of the fungal order Sordariales.</title>
        <authorList>
            <person name="Hensen N."/>
            <person name="Bonometti L."/>
            <person name="Westerberg I."/>
            <person name="Brannstrom I.O."/>
            <person name="Guillou S."/>
            <person name="Cros-Aarteil S."/>
            <person name="Calhoun S."/>
            <person name="Haridas S."/>
            <person name="Kuo A."/>
            <person name="Mondo S."/>
            <person name="Pangilinan J."/>
            <person name="Riley R."/>
            <person name="LaButti K."/>
            <person name="Andreopoulos B."/>
            <person name="Lipzen A."/>
            <person name="Chen C."/>
            <person name="Yan M."/>
            <person name="Daum C."/>
            <person name="Ng V."/>
            <person name="Clum A."/>
            <person name="Steindorff A."/>
            <person name="Ohm R.A."/>
            <person name="Martin F."/>
            <person name="Silar P."/>
            <person name="Natvig D.O."/>
            <person name="Lalanne C."/>
            <person name="Gautier V."/>
            <person name="Ament-Velasquez S.L."/>
            <person name="Kruys A."/>
            <person name="Hutchinson M.I."/>
            <person name="Powell A.J."/>
            <person name="Barry K."/>
            <person name="Miller A.N."/>
            <person name="Grigoriev I.V."/>
            <person name="Debuchy R."/>
            <person name="Gladieux P."/>
            <person name="Hiltunen Thoren M."/>
            <person name="Johannesson H."/>
        </authorList>
    </citation>
    <scope>NUCLEOTIDE SEQUENCE</scope>
    <source>
        <strain evidence="2">CBS 359.72</strain>
    </source>
</reference>
<proteinExistence type="predicted"/>
<evidence type="ECO:0000313" key="2">
    <source>
        <dbReference type="EMBL" id="KAK4244720.1"/>
    </source>
</evidence>
<feature type="compositionally biased region" description="Polar residues" evidence="1">
    <location>
        <begin position="25"/>
        <end position="34"/>
    </location>
</feature>
<name>A0AAN7CMY5_9PEZI</name>
<evidence type="ECO:0000256" key="1">
    <source>
        <dbReference type="SAM" id="MobiDB-lite"/>
    </source>
</evidence>
<keyword evidence="3" id="KW-1185">Reference proteome</keyword>
<feature type="region of interest" description="Disordered" evidence="1">
    <location>
        <begin position="1"/>
        <end position="37"/>
    </location>
</feature>
<comment type="caution">
    <text evidence="2">The sequence shown here is derived from an EMBL/GenBank/DDBJ whole genome shotgun (WGS) entry which is preliminary data.</text>
</comment>
<evidence type="ECO:0000313" key="3">
    <source>
        <dbReference type="Proteomes" id="UP001303647"/>
    </source>
</evidence>
<feature type="region of interest" description="Disordered" evidence="1">
    <location>
        <begin position="266"/>
        <end position="387"/>
    </location>
</feature>
<accession>A0AAN7CMY5</accession>
<dbReference type="EMBL" id="MU857727">
    <property type="protein sequence ID" value="KAK4244720.1"/>
    <property type="molecule type" value="Genomic_DNA"/>
</dbReference>
<gene>
    <name evidence="2" type="ORF">C7999DRAFT_34951</name>
</gene>
<dbReference type="Proteomes" id="UP001303647">
    <property type="component" value="Unassembled WGS sequence"/>
</dbReference>
<protein>
    <submittedName>
        <fullName evidence="2">Uncharacterized protein</fullName>
    </submittedName>
</protein>
<feature type="compositionally biased region" description="Low complexity" evidence="1">
    <location>
        <begin position="337"/>
        <end position="361"/>
    </location>
</feature>
<organism evidence="2 3">
    <name type="scientific">Corynascus novoguineensis</name>
    <dbReference type="NCBI Taxonomy" id="1126955"/>
    <lineage>
        <taxon>Eukaryota</taxon>
        <taxon>Fungi</taxon>
        <taxon>Dikarya</taxon>
        <taxon>Ascomycota</taxon>
        <taxon>Pezizomycotina</taxon>
        <taxon>Sordariomycetes</taxon>
        <taxon>Sordariomycetidae</taxon>
        <taxon>Sordariales</taxon>
        <taxon>Chaetomiaceae</taxon>
        <taxon>Corynascus</taxon>
    </lineage>
</organism>
<dbReference type="AlphaFoldDB" id="A0AAN7CMY5"/>